<reference evidence="2" key="1">
    <citation type="submission" date="2019-11" db="EMBL/GenBank/DDBJ databases">
        <title>Spread of Macrolides and rifampicin resistant Rhodococcus equi in clinical isolates in the USA.</title>
        <authorList>
            <person name="Alvarez-Narvaez S."/>
            <person name="Huber L."/>
            <person name="Cohen N.D."/>
            <person name="Slovis N."/>
            <person name="Greiter M."/>
            <person name="Giguere S."/>
            <person name="Hart K."/>
        </authorList>
    </citation>
    <scope>NUCLEOTIDE SEQUENCE</scope>
    <source>
        <strain evidence="2">Lh_17</strain>
    </source>
</reference>
<accession>A0A9Q2SBL6</accession>
<dbReference type="Proteomes" id="UP000808906">
    <property type="component" value="Unassembled WGS sequence"/>
</dbReference>
<protein>
    <submittedName>
        <fullName evidence="2">Uncharacterized protein</fullName>
    </submittedName>
</protein>
<name>A0A9Q2SBL6_RHOHA</name>
<dbReference type="EMBL" id="WUXR01000017">
    <property type="protein sequence ID" value="MBM4567961.1"/>
    <property type="molecule type" value="Genomic_DNA"/>
</dbReference>
<feature type="region of interest" description="Disordered" evidence="1">
    <location>
        <begin position="66"/>
        <end position="92"/>
    </location>
</feature>
<evidence type="ECO:0000313" key="2">
    <source>
        <dbReference type="EMBL" id="MBM4567961.1"/>
    </source>
</evidence>
<evidence type="ECO:0000256" key="1">
    <source>
        <dbReference type="SAM" id="MobiDB-lite"/>
    </source>
</evidence>
<proteinExistence type="predicted"/>
<organism evidence="2 3">
    <name type="scientific">Rhodococcus hoagii</name>
    <name type="common">Corynebacterium equii</name>
    <dbReference type="NCBI Taxonomy" id="43767"/>
    <lineage>
        <taxon>Bacteria</taxon>
        <taxon>Bacillati</taxon>
        <taxon>Actinomycetota</taxon>
        <taxon>Actinomycetes</taxon>
        <taxon>Mycobacteriales</taxon>
        <taxon>Nocardiaceae</taxon>
        <taxon>Prescottella</taxon>
    </lineage>
</organism>
<comment type="caution">
    <text evidence="2">The sequence shown here is derived from an EMBL/GenBank/DDBJ whole genome shotgun (WGS) entry which is preliminary data.</text>
</comment>
<dbReference type="AlphaFoldDB" id="A0A9Q2SBL6"/>
<gene>
    <name evidence="2" type="ORF">GS441_21840</name>
</gene>
<sequence length="92" mass="9671">MSAADIDEALDDLLDALPAVDGFELWREVGPEEWFAARGTHLTAALEIVPPNGEPTAAHLIALPTNPTPTFDDGAAADRAHDAAVDQQNGVL</sequence>
<evidence type="ECO:0000313" key="3">
    <source>
        <dbReference type="Proteomes" id="UP000808906"/>
    </source>
</evidence>